<dbReference type="PANTHER" id="PTHR42509:SF1">
    <property type="entry name" value="DIX DOMAIN-CONTAINING PROTEIN"/>
    <property type="match status" value="1"/>
</dbReference>
<dbReference type="SUPFAM" id="SSF54236">
    <property type="entry name" value="Ubiquitin-like"/>
    <property type="match status" value="1"/>
</dbReference>
<evidence type="ECO:0000313" key="1">
    <source>
        <dbReference type="EMBL" id="KAG5179771.1"/>
    </source>
</evidence>
<keyword evidence="2" id="KW-1185">Reference proteome</keyword>
<evidence type="ECO:0008006" key="3">
    <source>
        <dbReference type="Google" id="ProtNLM"/>
    </source>
</evidence>
<sequence>MIRYFIPSDGDDADHPNVFQLPSSAVSGGNGTLRLGDVMRHFPLPGTYHFRFKKKFRDGFVW</sequence>
<dbReference type="Proteomes" id="UP000664859">
    <property type="component" value="Unassembled WGS sequence"/>
</dbReference>
<reference evidence="1" key="1">
    <citation type="submission" date="2021-02" db="EMBL/GenBank/DDBJ databases">
        <title>First Annotated Genome of the Yellow-green Alga Tribonema minus.</title>
        <authorList>
            <person name="Mahan K.M."/>
        </authorList>
    </citation>
    <scope>NUCLEOTIDE SEQUENCE</scope>
    <source>
        <strain evidence="1">UTEX B ZZ1240</strain>
    </source>
</reference>
<protein>
    <recommendedName>
        <fullName evidence="3">DIX domain-containing protein</fullName>
    </recommendedName>
</protein>
<accession>A0A836CD85</accession>
<feature type="non-terminal residue" evidence="1">
    <location>
        <position position="62"/>
    </location>
</feature>
<dbReference type="EMBL" id="JAFCMP010000445">
    <property type="protein sequence ID" value="KAG5179771.1"/>
    <property type="molecule type" value="Genomic_DNA"/>
</dbReference>
<dbReference type="InterPro" id="IPR029071">
    <property type="entry name" value="Ubiquitin-like_domsf"/>
</dbReference>
<name>A0A836CD85_9STRA</name>
<organism evidence="1 2">
    <name type="scientific">Tribonema minus</name>
    <dbReference type="NCBI Taxonomy" id="303371"/>
    <lineage>
        <taxon>Eukaryota</taxon>
        <taxon>Sar</taxon>
        <taxon>Stramenopiles</taxon>
        <taxon>Ochrophyta</taxon>
        <taxon>PX clade</taxon>
        <taxon>Xanthophyceae</taxon>
        <taxon>Tribonematales</taxon>
        <taxon>Tribonemataceae</taxon>
        <taxon>Tribonema</taxon>
    </lineage>
</organism>
<evidence type="ECO:0000313" key="2">
    <source>
        <dbReference type="Proteomes" id="UP000664859"/>
    </source>
</evidence>
<proteinExistence type="predicted"/>
<comment type="caution">
    <text evidence="1">The sequence shown here is derived from an EMBL/GenBank/DDBJ whole genome shotgun (WGS) entry which is preliminary data.</text>
</comment>
<dbReference type="OrthoDB" id="10007451at2759"/>
<dbReference type="PANTHER" id="PTHR42509">
    <property type="entry name" value="DIX DOMAIN-CONTAINING PROTEIN"/>
    <property type="match status" value="1"/>
</dbReference>
<dbReference type="AlphaFoldDB" id="A0A836CD85"/>
<gene>
    <name evidence="1" type="ORF">JKP88DRAFT_346794</name>
</gene>